<dbReference type="SMART" id="SM00164">
    <property type="entry name" value="TBC"/>
    <property type="match status" value="1"/>
</dbReference>
<feature type="domain" description="Rab-GAP TBC" evidence="2">
    <location>
        <begin position="72"/>
        <end position="267"/>
    </location>
</feature>
<evidence type="ECO:0000313" key="5">
    <source>
        <dbReference type="Proteomes" id="UP000663829"/>
    </source>
</evidence>
<evidence type="ECO:0000256" key="1">
    <source>
        <dbReference type="ARBA" id="ARBA00022468"/>
    </source>
</evidence>
<dbReference type="Gene3D" id="1.10.472.80">
    <property type="entry name" value="Ypt/Rab-GAP domain of gyp1p, domain 3"/>
    <property type="match status" value="1"/>
</dbReference>
<gene>
    <name evidence="3" type="ORF">GPM918_LOCUS12109</name>
    <name evidence="4" type="ORF">SRO942_LOCUS12110</name>
</gene>
<organism evidence="3 5">
    <name type="scientific">Didymodactylos carnosus</name>
    <dbReference type="NCBI Taxonomy" id="1234261"/>
    <lineage>
        <taxon>Eukaryota</taxon>
        <taxon>Metazoa</taxon>
        <taxon>Spiralia</taxon>
        <taxon>Gnathifera</taxon>
        <taxon>Rotifera</taxon>
        <taxon>Eurotatoria</taxon>
        <taxon>Bdelloidea</taxon>
        <taxon>Philodinida</taxon>
        <taxon>Philodinidae</taxon>
        <taxon>Didymodactylos</taxon>
    </lineage>
</organism>
<accession>A0A814EFG4</accession>
<protein>
    <recommendedName>
        <fullName evidence="2">Rab-GAP TBC domain-containing protein</fullName>
    </recommendedName>
</protein>
<dbReference type="Gene3D" id="1.10.10.750">
    <property type="entry name" value="Ypt/Rab-GAP domain of gyp1p, domain 1"/>
    <property type="match status" value="1"/>
</dbReference>
<dbReference type="PANTHER" id="PTHR47219:SF4">
    <property type="entry name" value="TBC1 DOMAIN FAMILY MEMBER 10A"/>
    <property type="match status" value="1"/>
</dbReference>
<dbReference type="GO" id="GO:0005096">
    <property type="term" value="F:GTPase activator activity"/>
    <property type="evidence" value="ECO:0007669"/>
    <property type="project" value="UniProtKB-KW"/>
</dbReference>
<dbReference type="Pfam" id="PF00566">
    <property type="entry name" value="RabGAP-TBC"/>
    <property type="match status" value="1"/>
</dbReference>
<dbReference type="Proteomes" id="UP000663829">
    <property type="component" value="Unassembled WGS sequence"/>
</dbReference>
<name>A0A814EFG4_9BILA</name>
<dbReference type="InterPro" id="IPR050302">
    <property type="entry name" value="Rab_GAP_TBC_domain"/>
</dbReference>
<dbReference type="FunFam" id="1.10.8.270:FF:000007">
    <property type="entry name" value="TBC1 domain family member 10A"/>
    <property type="match status" value="1"/>
</dbReference>
<dbReference type="GO" id="GO:0031267">
    <property type="term" value="F:small GTPase binding"/>
    <property type="evidence" value="ECO:0007669"/>
    <property type="project" value="TreeGrafter"/>
</dbReference>
<evidence type="ECO:0000313" key="3">
    <source>
        <dbReference type="EMBL" id="CAF0968577.1"/>
    </source>
</evidence>
<keyword evidence="5" id="KW-1185">Reference proteome</keyword>
<dbReference type="SUPFAM" id="SSF47923">
    <property type="entry name" value="Ypt/Rab-GAP domain of gyp1p"/>
    <property type="match status" value="2"/>
</dbReference>
<evidence type="ECO:0000313" key="4">
    <source>
        <dbReference type="EMBL" id="CAF3741841.1"/>
    </source>
</evidence>
<dbReference type="Proteomes" id="UP000681722">
    <property type="component" value="Unassembled WGS sequence"/>
</dbReference>
<dbReference type="Gene3D" id="1.10.8.270">
    <property type="entry name" value="putative rabgap domain of human tbc1 domain family member 14 like domains"/>
    <property type="match status" value="1"/>
</dbReference>
<dbReference type="EMBL" id="CAJNOQ010002612">
    <property type="protein sequence ID" value="CAF0968577.1"/>
    <property type="molecule type" value="Genomic_DNA"/>
</dbReference>
<reference evidence="3" key="1">
    <citation type="submission" date="2021-02" db="EMBL/GenBank/DDBJ databases">
        <authorList>
            <person name="Nowell W R."/>
        </authorList>
    </citation>
    <scope>NUCLEOTIDE SEQUENCE</scope>
</reference>
<dbReference type="OrthoDB" id="159449at2759"/>
<dbReference type="PROSITE" id="PS50086">
    <property type="entry name" value="TBC_RABGAP"/>
    <property type="match status" value="1"/>
</dbReference>
<dbReference type="AlphaFoldDB" id="A0A814EFG4"/>
<sequence length="363" mass="42357">MYLSQNGNDYRDKSEVVDRYGFFVTPEELNSEEPIDRTVLRRREQKWLDMFSSWDIYIRDKFDKLKQRCRKGIPPALRGRAWFYLSSAEFRRKRAEQEFNFEIKNVFGLYSTKLPTANVLYDIEKDLARSFPDHEMFRGDGFGQKGLFDVLKAYAVHDPVVGYCQAQAPIAGILLMHLPAEDAFWVFVQINEEYIKGYFSDGLIAIKEDALATEILVQRVCPKGYHILKKLEVDPILYTLDWYMTLFTRTYRAPRIHRIWDMFFCEGVKILFRIALVILKDSLESSEAEKCDNAIDLVSLIKYNAKQFTIDQLLIKMDQLKLNDYDLADACRLARLQLHNGQKNGQSTQHQREVGAKRILVGG</sequence>
<dbReference type="FunFam" id="1.10.10.750:FF:000001">
    <property type="entry name" value="TBC1 domain family member 10A"/>
    <property type="match status" value="1"/>
</dbReference>
<comment type="caution">
    <text evidence="3">The sequence shown here is derived from an EMBL/GenBank/DDBJ whole genome shotgun (WGS) entry which is preliminary data.</text>
</comment>
<proteinExistence type="predicted"/>
<dbReference type="InterPro" id="IPR000195">
    <property type="entry name" value="Rab-GAP-TBC_dom"/>
</dbReference>
<dbReference type="InterPro" id="IPR035969">
    <property type="entry name" value="Rab-GAP_TBC_sf"/>
</dbReference>
<dbReference type="PANTHER" id="PTHR47219">
    <property type="entry name" value="RAB GTPASE-ACTIVATING PROTEIN 1-LIKE"/>
    <property type="match status" value="1"/>
</dbReference>
<dbReference type="EMBL" id="CAJOBC010002612">
    <property type="protein sequence ID" value="CAF3741841.1"/>
    <property type="molecule type" value="Genomic_DNA"/>
</dbReference>
<evidence type="ECO:0000259" key="2">
    <source>
        <dbReference type="PROSITE" id="PS50086"/>
    </source>
</evidence>
<keyword evidence="1" id="KW-0343">GTPase activation</keyword>